<evidence type="ECO:0000256" key="1">
    <source>
        <dbReference type="SAM" id="MobiDB-lite"/>
    </source>
</evidence>
<sequence>MTTDYDLLTGPRGCITRLGVASPPIIWMIIARQDNCFCVFKGADWIPSVLYSSSPVGKRDHEWGYLSILGNQCLSPGSGRRSGIREMGTRKKKNKKIKNRDGQLPLPVEYHVESSVIRREIKSDGNSDVEPAGVWAGLGSVVPDPNIKLGSVVSRVETFGPSSFFHGDPSARETTSVGTSSGLNEQRKKVPGLGSRSPLADTPCALGQSSASSRTKVEVDHK</sequence>
<dbReference type="EMBL" id="KV878237">
    <property type="protein sequence ID" value="OJZ91441.1"/>
    <property type="molecule type" value="Genomic_DNA"/>
</dbReference>
<organism evidence="2 3">
    <name type="scientific">Aspergillus luchuensis (strain CBS 106.47)</name>
    <dbReference type="NCBI Taxonomy" id="1137211"/>
    <lineage>
        <taxon>Eukaryota</taxon>
        <taxon>Fungi</taxon>
        <taxon>Dikarya</taxon>
        <taxon>Ascomycota</taxon>
        <taxon>Pezizomycotina</taxon>
        <taxon>Eurotiomycetes</taxon>
        <taxon>Eurotiomycetidae</taxon>
        <taxon>Eurotiales</taxon>
        <taxon>Aspergillaceae</taxon>
        <taxon>Aspergillus</taxon>
        <taxon>Aspergillus subgen. Circumdati</taxon>
    </lineage>
</organism>
<accession>A0A1M3TXM5</accession>
<name>A0A1M3TXM5_ASPLC</name>
<reference evidence="3" key="1">
    <citation type="journal article" date="2017" name="Genome Biol.">
        <title>Comparative genomics reveals high biological diversity and specific adaptations in the industrially and medically important fungal genus Aspergillus.</title>
        <authorList>
            <person name="de Vries R.P."/>
            <person name="Riley R."/>
            <person name="Wiebenga A."/>
            <person name="Aguilar-Osorio G."/>
            <person name="Amillis S."/>
            <person name="Uchima C.A."/>
            <person name="Anderluh G."/>
            <person name="Asadollahi M."/>
            <person name="Askin M."/>
            <person name="Barry K."/>
            <person name="Battaglia E."/>
            <person name="Bayram O."/>
            <person name="Benocci T."/>
            <person name="Braus-Stromeyer S.A."/>
            <person name="Caldana C."/>
            <person name="Canovas D."/>
            <person name="Cerqueira G.C."/>
            <person name="Chen F."/>
            <person name="Chen W."/>
            <person name="Choi C."/>
            <person name="Clum A."/>
            <person name="Dos Santos R.A."/>
            <person name="Damasio A.R."/>
            <person name="Diallinas G."/>
            <person name="Emri T."/>
            <person name="Fekete E."/>
            <person name="Flipphi M."/>
            <person name="Freyberg S."/>
            <person name="Gallo A."/>
            <person name="Gournas C."/>
            <person name="Habgood R."/>
            <person name="Hainaut M."/>
            <person name="Harispe M.L."/>
            <person name="Henrissat B."/>
            <person name="Hilden K.S."/>
            <person name="Hope R."/>
            <person name="Hossain A."/>
            <person name="Karabika E."/>
            <person name="Karaffa L."/>
            <person name="Karanyi Z."/>
            <person name="Krasevec N."/>
            <person name="Kuo A."/>
            <person name="Kusch H."/>
            <person name="LaButti K."/>
            <person name="Lagendijk E.L."/>
            <person name="Lapidus A."/>
            <person name="Levasseur A."/>
            <person name="Lindquist E."/>
            <person name="Lipzen A."/>
            <person name="Logrieco A.F."/>
            <person name="MacCabe A."/>
            <person name="Maekelae M.R."/>
            <person name="Malavazi I."/>
            <person name="Melin P."/>
            <person name="Meyer V."/>
            <person name="Mielnichuk N."/>
            <person name="Miskei M."/>
            <person name="Molnar A.P."/>
            <person name="Mule G."/>
            <person name="Ngan C.Y."/>
            <person name="Orejas M."/>
            <person name="Orosz E."/>
            <person name="Ouedraogo J.P."/>
            <person name="Overkamp K.M."/>
            <person name="Park H.-S."/>
            <person name="Perrone G."/>
            <person name="Piumi F."/>
            <person name="Punt P.J."/>
            <person name="Ram A.F."/>
            <person name="Ramon A."/>
            <person name="Rauscher S."/>
            <person name="Record E."/>
            <person name="Riano-Pachon D.M."/>
            <person name="Robert V."/>
            <person name="Roehrig J."/>
            <person name="Ruller R."/>
            <person name="Salamov A."/>
            <person name="Salih N.S."/>
            <person name="Samson R.A."/>
            <person name="Sandor E."/>
            <person name="Sanguinetti M."/>
            <person name="Schuetze T."/>
            <person name="Sepcic K."/>
            <person name="Shelest E."/>
            <person name="Sherlock G."/>
            <person name="Sophianopoulou V."/>
            <person name="Squina F.M."/>
            <person name="Sun H."/>
            <person name="Susca A."/>
            <person name="Todd R.B."/>
            <person name="Tsang A."/>
            <person name="Unkles S.E."/>
            <person name="van de Wiele N."/>
            <person name="van Rossen-Uffink D."/>
            <person name="Oliveira J.V."/>
            <person name="Vesth T.C."/>
            <person name="Visser J."/>
            <person name="Yu J.-H."/>
            <person name="Zhou M."/>
            <person name="Andersen M.R."/>
            <person name="Archer D.B."/>
            <person name="Baker S.E."/>
            <person name="Benoit I."/>
            <person name="Brakhage A.A."/>
            <person name="Braus G.H."/>
            <person name="Fischer R."/>
            <person name="Frisvad J.C."/>
            <person name="Goldman G.H."/>
            <person name="Houbraken J."/>
            <person name="Oakley B."/>
            <person name="Pocsi I."/>
            <person name="Scazzocchio C."/>
            <person name="Seiboth B."/>
            <person name="vanKuyk P.A."/>
            <person name="Wortman J."/>
            <person name="Dyer P.S."/>
            <person name="Grigoriev I.V."/>
        </authorList>
    </citation>
    <scope>NUCLEOTIDE SEQUENCE [LARGE SCALE GENOMIC DNA]</scope>
    <source>
        <strain evidence="3">CBS 106.47</strain>
    </source>
</reference>
<dbReference type="OrthoDB" id="10295403at2759"/>
<proteinExistence type="predicted"/>
<dbReference type="AlphaFoldDB" id="A0A1M3TXM5"/>
<gene>
    <name evidence="2" type="ORF">ASPFODRAFT_57603</name>
</gene>
<evidence type="ECO:0000313" key="3">
    <source>
        <dbReference type="Proteomes" id="UP000184063"/>
    </source>
</evidence>
<dbReference type="VEuPathDB" id="FungiDB:ASPFODRAFT_57603"/>
<evidence type="ECO:0000313" key="2">
    <source>
        <dbReference type="EMBL" id="OJZ91441.1"/>
    </source>
</evidence>
<feature type="compositionally biased region" description="Polar residues" evidence="1">
    <location>
        <begin position="172"/>
        <end position="184"/>
    </location>
</feature>
<feature type="region of interest" description="Disordered" evidence="1">
    <location>
        <begin position="161"/>
        <end position="222"/>
    </location>
</feature>
<protein>
    <submittedName>
        <fullName evidence="2">Uncharacterized protein</fullName>
    </submittedName>
</protein>
<dbReference type="Proteomes" id="UP000184063">
    <property type="component" value="Unassembled WGS sequence"/>
</dbReference>